<feature type="transmembrane region" description="Helical" evidence="2">
    <location>
        <begin position="21"/>
        <end position="41"/>
    </location>
</feature>
<feature type="domain" description="CAAX prenyl protease 2/Lysostaphin resistance protein A-like" evidence="3">
    <location>
        <begin position="149"/>
        <end position="235"/>
    </location>
</feature>
<evidence type="ECO:0000256" key="2">
    <source>
        <dbReference type="SAM" id="Phobius"/>
    </source>
</evidence>
<name>A0A3R9HEU2_STRCR</name>
<reference evidence="4 5" key="1">
    <citation type="submission" date="2018-11" db="EMBL/GenBank/DDBJ databases">
        <title>Species Designations Belie Phenotypic and Genotypic Heterogeneity in Oral Streptococci.</title>
        <authorList>
            <person name="Velsko I."/>
        </authorList>
    </citation>
    <scope>NUCLEOTIDE SEQUENCE [LARGE SCALE GENOMIC DNA]</scope>
    <source>
        <strain evidence="4 5">BCC51</strain>
    </source>
</reference>
<protein>
    <submittedName>
        <fullName evidence="4">CAAX amino terminal protease self-immunity</fullName>
    </submittedName>
</protein>
<gene>
    <name evidence="4" type="ORF">D8872_06040</name>
</gene>
<keyword evidence="2" id="KW-1133">Transmembrane helix</keyword>
<organism evidence="4 5">
    <name type="scientific">Streptococcus cristatus</name>
    <dbReference type="NCBI Taxonomy" id="45634"/>
    <lineage>
        <taxon>Bacteria</taxon>
        <taxon>Bacillati</taxon>
        <taxon>Bacillota</taxon>
        <taxon>Bacilli</taxon>
        <taxon>Lactobacillales</taxon>
        <taxon>Streptococcaceae</taxon>
        <taxon>Streptococcus</taxon>
    </lineage>
</organism>
<feature type="transmembrane region" description="Helical" evidence="2">
    <location>
        <begin position="61"/>
        <end position="82"/>
    </location>
</feature>
<dbReference type="AlphaFoldDB" id="A0A3R9HEU2"/>
<comment type="caution">
    <text evidence="4">The sequence shown here is derived from an EMBL/GenBank/DDBJ whole genome shotgun (WGS) entry which is preliminary data.</text>
</comment>
<feature type="transmembrane region" description="Helical" evidence="2">
    <location>
        <begin position="94"/>
        <end position="119"/>
    </location>
</feature>
<dbReference type="Proteomes" id="UP000282617">
    <property type="component" value="Unassembled WGS sequence"/>
</dbReference>
<proteinExistence type="inferred from homology"/>
<feature type="transmembrane region" description="Helical" evidence="2">
    <location>
        <begin position="227"/>
        <end position="247"/>
    </location>
</feature>
<keyword evidence="4" id="KW-0645">Protease</keyword>
<evidence type="ECO:0000313" key="5">
    <source>
        <dbReference type="Proteomes" id="UP000282617"/>
    </source>
</evidence>
<accession>A0A3R9HEU2</accession>
<dbReference type="GO" id="GO:0080120">
    <property type="term" value="P:CAAX-box protein maturation"/>
    <property type="evidence" value="ECO:0007669"/>
    <property type="project" value="UniProtKB-ARBA"/>
</dbReference>
<evidence type="ECO:0000313" key="4">
    <source>
        <dbReference type="EMBL" id="RSI43291.1"/>
    </source>
</evidence>
<evidence type="ECO:0000256" key="1">
    <source>
        <dbReference type="ARBA" id="ARBA00009067"/>
    </source>
</evidence>
<keyword evidence="4" id="KW-0378">Hydrolase</keyword>
<dbReference type="InterPro" id="IPR003675">
    <property type="entry name" value="Rce1/LyrA-like_dom"/>
</dbReference>
<evidence type="ECO:0000259" key="3">
    <source>
        <dbReference type="Pfam" id="PF02517"/>
    </source>
</evidence>
<comment type="similarity">
    <text evidence="1">Belongs to the UPF0177 family.</text>
</comment>
<dbReference type="Pfam" id="PF02517">
    <property type="entry name" value="Rce1-like"/>
    <property type="match status" value="1"/>
</dbReference>
<keyword evidence="2" id="KW-0472">Membrane</keyword>
<dbReference type="GO" id="GO:0006508">
    <property type="term" value="P:proteolysis"/>
    <property type="evidence" value="ECO:0007669"/>
    <property type="project" value="UniProtKB-KW"/>
</dbReference>
<sequence>MTMLKKIYPEQPLENLRWFDMLILAIIMFGQFIYSSTINWLTMSSSVGQAIVPRPEDENFALLSNLKLQVFLLVLALIYLGIRHYDFKHLKLRLSWSILWAPLIFGVVGLTSDVIAALVGSYNYFDLEILQHIDWTFVEVFRKLAALGPVVILYSLFNGVYEEFFFLGLLTSVKEESKWWVLAFSTLVRFSVHTYQGLVSAFLIGVVFGLFYYFFYKYKVKNLLPFFLAHAFADMVGSSLLYVLVMWNG</sequence>
<keyword evidence="2" id="KW-0812">Transmembrane</keyword>
<dbReference type="RefSeq" id="WP_125390340.1">
    <property type="nucleotide sequence ID" value="NZ_RJNA01000008.1"/>
</dbReference>
<dbReference type="EMBL" id="RJNA01000008">
    <property type="protein sequence ID" value="RSI43291.1"/>
    <property type="molecule type" value="Genomic_DNA"/>
</dbReference>
<dbReference type="GO" id="GO:0004175">
    <property type="term" value="F:endopeptidase activity"/>
    <property type="evidence" value="ECO:0007669"/>
    <property type="project" value="UniProtKB-ARBA"/>
</dbReference>
<feature type="transmembrane region" description="Helical" evidence="2">
    <location>
        <begin position="194"/>
        <end position="215"/>
    </location>
</feature>